<dbReference type="InterPro" id="IPR014716">
    <property type="entry name" value="Fibrinogen_a/b/g_C_1"/>
</dbReference>
<dbReference type="EMBL" id="HBUE01168360">
    <property type="protein sequence ID" value="CAG6513668.1"/>
    <property type="molecule type" value="Transcribed_RNA"/>
</dbReference>
<dbReference type="FunFam" id="3.90.215.10:FF:000001">
    <property type="entry name" value="Tenascin isoform 1"/>
    <property type="match status" value="1"/>
</dbReference>
<evidence type="ECO:0000259" key="3">
    <source>
        <dbReference type="PROSITE" id="PS51406"/>
    </source>
</evidence>
<proteinExistence type="predicted"/>
<name>A0A8D8J1A9_CULPI</name>
<dbReference type="EMBL" id="HBUE01273705">
    <property type="protein sequence ID" value="CAG6565145.1"/>
    <property type="molecule type" value="Transcribed_RNA"/>
</dbReference>
<evidence type="ECO:0000256" key="2">
    <source>
        <dbReference type="ARBA" id="ARBA00053344"/>
    </source>
</evidence>
<evidence type="ECO:0000313" key="4">
    <source>
        <dbReference type="EMBL" id="CAG6565145.1"/>
    </source>
</evidence>
<accession>A0A8D8J1A9</accession>
<dbReference type="InterPro" id="IPR036056">
    <property type="entry name" value="Fibrinogen-like_C"/>
</dbReference>
<reference evidence="4" key="1">
    <citation type="submission" date="2021-05" db="EMBL/GenBank/DDBJ databases">
        <authorList>
            <person name="Alioto T."/>
            <person name="Alioto T."/>
            <person name="Gomez Garrido J."/>
        </authorList>
    </citation>
    <scope>NUCLEOTIDE SEQUENCE</scope>
</reference>
<dbReference type="InterPro" id="IPR002181">
    <property type="entry name" value="Fibrinogen_a/b/g_C_dom"/>
</dbReference>
<dbReference type="Pfam" id="PF00147">
    <property type="entry name" value="Fibrinogen_C"/>
    <property type="match status" value="1"/>
</dbReference>
<dbReference type="GO" id="GO:0005615">
    <property type="term" value="C:extracellular space"/>
    <property type="evidence" value="ECO:0007669"/>
    <property type="project" value="TreeGrafter"/>
</dbReference>
<evidence type="ECO:0000256" key="1">
    <source>
        <dbReference type="ARBA" id="ARBA00023157"/>
    </source>
</evidence>
<dbReference type="PANTHER" id="PTHR19143:SF327">
    <property type="entry name" value="FI21813P1-RELATED"/>
    <property type="match status" value="1"/>
</dbReference>
<sequence length="279" mass="31631">MVFYFPPSWLVFRAIKSHLKSLETSQSLRTDIQQLTGSIQSMMMAARNADGFPGSKRELLRSCSDVPSKVSGPYRLDVSRGFREPFEVYCEQQFENGGWLVFQNRFDGGVDFYRSWDEYRHGFGTLDGEFWLGLEKLHQITYSAPHELAVVMEDFAGEVAIARYSSFAVGGEAEQYSLARLGTFSGSGNDSLTYHKGGRFSTFDRDNDEHSTNCAAEYIGAWWYKACHLSNLNSRYLPGGLNAVANRIIVWRHWKGDLHALKRTRMMIRKIAGATTTTP</sequence>
<dbReference type="CDD" id="cd00087">
    <property type="entry name" value="FReD"/>
    <property type="match status" value="1"/>
</dbReference>
<dbReference type="InterPro" id="IPR050373">
    <property type="entry name" value="Fibrinogen_C-term_domain"/>
</dbReference>
<dbReference type="PROSITE" id="PS51406">
    <property type="entry name" value="FIBRINOGEN_C_2"/>
    <property type="match status" value="1"/>
</dbReference>
<dbReference type="Gene3D" id="3.90.215.10">
    <property type="entry name" value="Gamma Fibrinogen, chain A, domain 1"/>
    <property type="match status" value="1"/>
</dbReference>
<keyword evidence="1" id="KW-1015">Disulfide bond</keyword>
<dbReference type="SUPFAM" id="SSF56496">
    <property type="entry name" value="Fibrinogen C-terminal domain-like"/>
    <property type="match status" value="1"/>
</dbReference>
<dbReference type="GO" id="GO:0030246">
    <property type="term" value="F:carbohydrate binding"/>
    <property type="evidence" value="ECO:0007669"/>
    <property type="project" value="UniProtKB-ARBA"/>
</dbReference>
<feature type="domain" description="Fibrinogen C-terminal" evidence="3">
    <location>
        <begin position="54"/>
        <end position="272"/>
    </location>
</feature>
<protein>
    <submittedName>
        <fullName evidence="4">Microfibril-associated glycoprotein 4</fullName>
    </submittedName>
</protein>
<dbReference type="AlphaFoldDB" id="A0A8D8J1A9"/>
<organism evidence="4">
    <name type="scientific">Culex pipiens</name>
    <name type="common">House mosquito</name>
    <dbReference type="NCBI Taxonomy" id="7175"/>
    <lineage>
        <taxon>Eukaryota</taxon>
        <taxon>Metazoa</taxon>
        <taxon>Ecdysozoa</taxon>
        <taxon>Arthropoda</taxon>
        <taxon>Hexapoda</taxon>
        <taxon>Insecta</taxon>
        <taxon>Pterygota</taxon>
        <taxon>Neoptera</taxon>
        <taxon>Endopterygota</taxon>
        <taxon>Diptera</taxon>
        <taxon>Nematocera</taxon>
        <taxon>Culicoidea</taxon>
        <taxon>Culicidae</taxon>
        <taxon>Culicinae</taxon>
        <taxon>Culicini</taxon>
        <taxon>Culex</taxon>
        <taxon>Culex</taxon>
    </lineage>
</organism>
<comment type="function">
    <text evidence="2">Lectin involved in innate immunity. Agglutinates all types of human erythrocytes, Gram-positive and Gram-negative bacteria. Has a stronger agglutinating activity towards Gram-negative bacteria than towards Gram-positive bacteria. Specifically recognizes acetyl group-containing substances on agglutinated cells. The hemagglutinating activity was inhibited by EDTA, acetyl group-containing mono- and disaccharides, N-acetyl derivatives of amino acids, other acetyl group-containing substances, propionamide and benzamide. Enhances the antimicrobial activity of big defensin against Gram-positive bacteria but not against Gram-negative bacteria.</text>
</comment>
<dbReference type="PANTHER" id="PTHR19143">
    <property type="entry name" value="FIBRINOGEN/TENASCIN/ANGIOPOEITIN"/>
    <property type="match status" value="1"/>
</dbReference>
<dbReference type="SMART" id="SM00186">
    <property type="entry name" value="FBG"/>
    <property type="match status" value="1"/>
</dbReference>